<accession>A0A4X2K3M3</accession>
<dbReference type="Ensembl" id="ENSVURT00010007440.1">
    <property type="protein sequence ID" value="ENSVURP00010006583.1"/>
    <property type="gene ID" value="ENSVURG00010005110.1"/>
</dbReference>
<reference evidence="2" key="3">
    <citation type="submission" date="2025-09" db="UniProtKB">
        <authorList>
            <consortium name="Ensembl"/>
        </authorList>
    </citation>
    <scope>IDENTIFICATION</scope>
</reference>
<proteinExistence type="predicted"/>
<dbReference type="GeneTree" id="ENSGT00970000194206"/>
<name>A0A4X2K3M3_VOMUR</name>
<reference evidence="3" key="1">
    <citation type="submission" date="2018-12" db="EMBL/GenBank/DDBJ databases">
        <authorList>
            <person name="Yazar S."/>
        </authorList>
    </citation>
    <scope>NUCLEOTIDE SEQUENCE [LARGE SCALE GENOMIC DNA]</scope>
</reference>
<keyword evidence="3" id="KW-1185">Reference proteome</keyword>
<organism evidence="2 3">
    <name type="scientific">Vombatus ursinus</name>
    <name type="common">Common wombat</name>
    <dbReference type="NCBI Taxonomy" id="29139"/>
    <lineage>
        <taxon>Eukaryota</taxon>
        <taxon>Metazoa</taxon>
        <taxon>Chordata</taxon>
        <taxon>Craniata</taxon>
        <taxon>Vertebrata</taxon>
        <taxon>Euteleostomi</taxon>
        <taxon>Mammalia</taxon>
        <taxon>Metatheria</taxon>
        <taxon>Diprotodontia</taxon>
        <taxon>Vombatidae</taxon>
        <taxon>Vombatus</taxon>
    </lineage>
</organism>
<feature type="compositionally biased region" description="Polar residues" evidence="1">
    <location>
        <begin position="54"/>
        <end position="63"/>
    </location>
</feature>
<dbReference type="Proteomes" id="UP000314987">
    <property type="component" value="Unassembled WGS sequence"/>
</dbReference>
<evidence type="ECO:0000313" key="2">
    <source>
        <dbReference type="Ensembl" id="ENSVURP00010006583.1"/>
    </source>
</evidence>
<feature type="region of interest" description="Disordered" evidence="1">
    <location>
        <begin position="1"/>
        <end position="75"/>
    </location>
</feature>
<dbReference type="STRING" id="29139.ENSVURP00010006583"/>
<evidence type="ECO:0000256" key="1">
    <source>
        <dbReference type="SAM" id="MobiDB-lite"/>
    </source>
</evidence>
<sequence>MEALSPAPAVAAGGEKTRGSAVRSSEVTPQKVRQLIDEGIAPEDGGSDVEDTPALSQSINGSPQAEEPPLESTSKEAFFNRVETFTISF</sequence>
<protein>
    <submittedName>
        <fullName evidence="2">Uncharacterized protein</fullName>
    </submittedName>
</protein>
<evidence type="ECO:0000313" key="3">
    <source>
        <dbReference type="Proteomes" id="UP000314987"/>
    </source>
</evidence>
<dbReference type="AlphaFoldDB" id="A0A4X2K3M3"/>
<reference evidence="2" key="2">
    <citation type="submission" date="2025-08" db="UniProtKB">
        <authorList>
            <consortium name="Ensembl"/>
        </authorList>
    </citation>
    <scope>IDENTIFICATION</scope>
</reference>